<protein>
    <submittedName>
        <fullName evidence="2">Uncharacterized protein</fullName>
    </submittedName>
</protein>
<comment type="caution">
    <text evidence="2">The sequence shown here is derived from an EMBL/GenBank/DDBJ whole genome shotgun (WGS) entry which is preliminary data.</text>
</comment>
<keyword evidence="1" id="KW-0812">Transmembrane</keyword>
<keyword evidence="1" id="KW-1133">Transmembrane helix</keyword>
<feature type="transmembrane region" description="Helical" evidence="1">
    <location>
        <begin position="20"/>
        <end position="43"/>
    </location>
</feature>
<accession>A0A5B7IJ46</accession>
<evidence type="ECO:0000313" key="3">
    <source>
        <dbReference type="Proteomes" id="UP000324222"/>
    </source>
</evidence>
<sequence>MGDIFCVACMDGQNVWWDMVMMATCPALLYPFPLALILLPIAFNLLNTALPCPARHFTPTHRCLGPYLITLHTLAISLVSSLTPPHHPKVPLRWTAAAQ</sequence>
<evidence type="ECO:0000256" key="1">
    <source>
        <dbReference type="SAM" id="Phobius"/>
    </source>
</evidence>
<keyword evidence="3" id="KW-1185">Reference proteome</keyword>
<organism evidence="2 3">
    <name type="scientific">Portunus trituberculatus</name>
    <name type="common">Swimming crab</name>
    <name type="synonym">Neptunus trituberculatus</name>
    <dbReference type="NCBI Taxonomy" id="210409"/>
    <lineage>
        <taxon>Eukaryota</taxon>
        <taxon>Metazoa</taxon>
        <taxon>Ecdysozoa</taxon>
        <taxon>Arthropoda</taxon>
        <taxon>Crustacea</taxon>
        <taxon>Multicrustacea</taxon>
        <taxon>Malacostraca</taxon>
        <taxon>Eumalacostraca</taxon>
        <taxon>Eucarida</taxon>
        <taxon>Decapoda</taxon>
        <taxon>Pleocyemata</taxon>
        <taxon>Brachyura</taxon>
        <taxon>Eubrachyura</taxon>
        <taxon>Portunoidea</taxon>
        <taxon>Portunidae</taxon>
        <taxon>Portuninae</taxon>
        <taxon>Portunus</taxon>
    </lineage>
</organism>
<feature type="transmembrane region" description="Helical" evidence="1">
    <location>
        <begin position="64"/>
        <end position="83"/>
    </location>
</feature>
<reference evidence="2 3" key="1">
    <citation type="submission" date="2019-05" db="EMBL/GenBank/DDBJ databases">
        <title>Another draft genome of Portunus trituberculatus and its Hox gene families provides insights of decapod evolution.</title>
        <authorList>
            <person name="Jeong J.-H."/>
            <person name="Song I."/>
            <person name="Kim S."/>
            <person name="Choi T."/>
            <person name="Kim D."/>
            <person name="Ryu S."/>
            <person name="Kim W."/>
        </authorList>
    </citation>
    <scope>NUCLEOTIDE SEQUENCE [LARGE SCALE GENOMIC DNA]</scope>
    <source>
        <tissue evidence="2">Muscle</tissue>
    </source>
</reference>
<keyword evidence="1" id="KW-0472">Membrane</keyword>
<dbReference type="Proteomes" id="UP000324222">
    <property type="component" value="Unassembled WGS sequence"/>
</dbReference>
<proteinExistence type="predicted"/>
<gene>
    <name evidence="2" type="ORF">E2C01_078562</name>
</gene>
<name>A0A5B7IJ46_PORTR</name>
<dbReference type="EMBL" id="VSRR010063662">
    <property type="protein sequence ID" value="MPC83842.1"/>
    <property type="molecule type" value="Genomic_DNA"/>
</dbReference>
<evidence type="ECO:0000313" key="2">
    <source>
        <dbReference type="EMBL" id="MPC83842.1"/>
    </source>
</evidence>
<dbReference type="AlphaFoldDB" id="A0A5B7IJ46"/>